<dbReference type="RefSeq" id="WP_180544406.1">
    <property type="nucleotide sequence ID" value="NZ_JACCJZ010000011.1"/>
</dbReference>
<proteinExistence type="predicted"/>
<accession>A0A7Z0QR19</accession>
<protein>
    <submittedName>
        <fullName evidence="1">DUF481 domain-containing protein</fullName>
    </submittedName>
</protein>
<organism evidence="1 2">
    <name type="scientific">Luteimonas deserti</name>
    <dbReference type="NCBI Taxonomy" id="2752306"/>
    <lineage>
        <taxon>Bacteria</taxon>
        <taxon>Pseudomonadati</taxon>
        <taxon>Pseudomonadota</taxon>
        <taxon>Gammaproteobacteria</taxon>
        <taxon>Lysobacterales</taxon>
        <taxon>Lysobacteraceae</taxon>
        <taxon>Luteimonas</taxon>
    </lineage>
</organism>
<comment type="caution">
    <text evidence="1">The sequence shown here is derived from an EMBL/GenBank/DDBJ whole genome shotgun (WGS) entry which is preliminary data.</text>
</comment>
<sequence>MDDMVAGWWLAIAGLPIHTSPLPAAPDHPAVVAIATRQVPLRLPCYRLACSDAEWTPLASSRRIWSPRAPGVRPRSVAPAVVKLPDRRVAPLHSPHARRDSIRSGGNHVKWDATYGLEAIRSPETLLKVEFGTGVRIEPYTDYGTAVPGLVARGRLLLSQELGRHASFTQQVQVEAGRENTFLRQTLAFDYELFPQWTLRSDFELRHDTLGNGGRGRTDTERSVKVRYTF</sequence>
<dbReference type="InterPro" id="IPR007433">
    <property type="entry name" value="DUF481"/>
</dbReference>
<evidence type="ECO:0000313" key="2">
    <source>
        <dbReference type="Proteomes" id="UP000589896"/>
    </source>
</evidence>
<evidence type="ECO:0000313" key="1">
    <source>
        <dbReference type="EMBL" id="NYZ62175.1"/>
    </source>
</evidence>
<dbReference type="Proteomes" id="UP000589896">
    <property type="component" value="Unassembled WGS sequence"/>
</dbReference>
<keyword evidence="2" id="KW-1185">Reference proteome</keyword>
<reference evidence="1 2" key="1">
    <citation type="submission" date="2020-07" db="EMBL/GenBank/DDBJ databases">
        <title>isolation of Luteimonas sp. SJ-16.</title>
        <authorList>
            <person name="Huang X.-X."/>
            <person name="Xu L."/>
            <person name="Sun J.-Q."/>
        </authorList>
    </citation>
    <scope>NUCLEOTIDE SEQUENCE [LARGE SCALE GENOMIC DNA]</scope>
    <source>
        <strain evidence="1 2">SJ-16</strain>
    </source>
</reference>
<dbReference type="Pfam" id="PF04338">
    <property type="entry name" value="DUF481"/>
    <property type="match status" value="1"/>
</dbReference>
<gene>
    <name evidence="1" type="ORF">H0E82_05265</name>
</gene>
<name>A0A7Z0QR19_9GAMM</name>
<dbReference type="AlphaFoldDB" id="A0A7Z0QR19"/>
<dbReference type="EMBL" id="JACCJZ010000011">
    <property type="protein sequence ID" value="NYZ62175.1"/>
    <property type="molecule type" value="Genomic_DNA"/>
</dbReference>